<feature type="compositionally biased region" description="Acidic residues" evidence="1">
    <location>
        <begin position="152"/>
        <end position="165"/>
    </location>
</feature>
<evidence type="ECO:0000256" key="1">
    <source>
        <dbReference type="SAM" id="MobiDB-lite"/>
    </source>
</evidence>
<gene>
    <name evidence="2" type="ORF">L402_02766</name>
</gene>
<proteinExistence type="predicted"/>
<dbReference type="AlphaFoldDB" id="A0ABC9UD84"/>
<protein>
    <recommendedName>
        <fullName evidence="4">Phage DNA packaging protein Nu1</fullName>
    </recommendedName>
</protein>
<evidence type="ECO:0008006" key="4">
    <source>
        <dbReference type="Google" id="ProtNLM"/>
    </source>
</evidence>
<evidence type="ECO:0000313" key="3">
    <source>
        <dbReference type="Proteomes" id="UP000017391"/>
    </source>
</evidence>
<dbReference type="Proteomes" id="UP000017391">
    <property type="component" value="Unassembled WGS sequence"/>
</dbReference>
<comment type="caution">
    <text evidence="2">The sequence shown here is derived from an EMBL/GenBank/DDBJ whole genome shotgun (WGS) entry which is preliminary data.</text>
</comment>
<feature type="compositionally biased region" description="Acidic residues" evidence="1">
    <location>
        <begin position="173"/>
        <end position="190"/>
    </location>
</feature>
<evidence type="ECO:0000313" key="2">
    <source>
        <dbReference type="EMBL" id="ESM33121.1"/>
    </source>
</evidence>
<organism evidence="2 3">
    <name type="scientific">Enterobacter asburiae</name>
    <dbReference type="NCBI Taxonomy" id="61645"/>
    <lineage>
        <taxon>Bacteria</taxon>
        <taxon>Pseudomonadati</taxon>
        <taxon>Pseudomonadota</taxon>
        <taxon>Gammaproteobacteria</taxon>
        <taxon>Enterobacterales</taxon>
        <taxon>Enterobacteriaceae</taxon>
        <taxon>Enterobacter</taxon>
        <taxon>Enterobacter cloacae complex</taxon>
    </lineage>
</organism>
<dbReference type="RefSeq" id="WP_023310820.1">
    <property type="nucleotide sequence ID" value="NZ_KI535548.1"/>
</dbReference>
<sequence length="190" mass="21734">MNKNISMNQLAKQYGYNESTVREWKAQGMPIGQGTEEADTRAWIVQNVILPLRNTDTREQIDQERLRKLKAEAALSELELQVKHGTVVSTEYLEQVLTEYLFQVKTAMRAIPSKTYLELFAQTDAKDLRDILKQHIDSTLFQLGSMEFELPTDEEILEDGNEQEEINASTDESTADDTATEDTENEPMDQ</sequence>
<reference evidence="3" key="1">
    <citation type="submission" date="2013-09" db="EMBL/GenBank/DDBJ databases">
        <title>The Genome Sequence of Enterobacter cloacae BWH 31.</title>
        <authorList>
            <consortium name="The Broad Institute Genomics Platform"/>
            <consortium name="The Broad Institute Genome Sequencing Center for Infectious Disease"/>
            <person name="Murphy C."/>
            <person name="Cosimi L."/>
            <person name="Cerqueira G."/>
            <person name="Feldgarden M."/>
            <person name="Hung D."/>
            <person name="Onderdonk A.B."/>
            <person name="Ferraro M.J."/>
            <person name="Hooper D."/>
            <person name="Dekker J."/>
            <person name="O'Brien T."/>
            <person name="Huang S."/>
            <person name="Quan V."/>
            <person name="Ernst C."/>
            <person name="Delaney M."/>
            <person name="DuBois A."/>
            <person name="Young S.K."/>
            <person name="Zeng Q."/>
            <person name="Gargeya S."/>
            <person name="Fitzgerald M."/>
            <person name="Abouelleil A."/>
            <person name="Alvarado L."/>
            <person name="Berlin A.M."/>
            <person name="Chapman S.B."/>
            <person name="Gainer-Dewar J."/>
            <person name="Goldberg J."/>
            <person name="Gnerre S."/>
            <person name="Griggs A."/>
            <person name="Gujja S."/>
            <person name="Hansen M."/>
            <person name="Howarth C."/>
            <person name="Imamovic A."/>
            <person name="Ireland A."/>
            <person name="Larimer J."/>
            <person name="McCowan C."/>
            <person name="Murphy C."/>
            <person name="Pearson M."/>
            <person name="Poon T.W."/>
            <person name="Priest M."/>
            <person name="Roberts A."/>
            <person name="Saif S."/>
            <person name="Shea T."/>
            <person name="Sykes S."/>
            <person name="Wortman J."/>
            <person name="Nusbaum C."/>
            <person name="Birren B."/>
        </authorList>
    </citation>
    <scope>NUCLEOTIDE SEQUENCE [LARGE SCALE GENOMIC DNA]</scope>
    <source>
        <strain evidence="3">BWH 31</strain>
    </source>
</reference>
<name>A0ABC9UD84_ENTAS</name>
<dbReference type="EMBL" id="AYIP01000009">
    <property type="protein sequence ID" value="ESM33121.1"/>
    <property type="molecule type" value="Genomic_DNA"/>
</dbReference>
<accession>A0ABC9UD84</accession>
<feature type="region of interest" description="Disordered" evidence="1">
    <location>
        <begin position="152"/>
        <end position="190"/>
    </location>
</feature>